<accession>A0A0A9BLW2</accession>
<dbReference type="EMBL" id="GBRH01235690">
    <property type="protein sequence ID" value="JAD62205.1"/>
    <property type="molecule type" value="Transcribed_RNA"/>
</dbReference>
<sequence length="14" mass="1724">MQDTSPSRRRYITI</sequence>
<organism evidence="1">
    <name type="scientific">Arundo donax</name>
    <name type="common">Giant reed</name>
    <name type="synonym">Donax arundinaceus</name>
    <dbReference type="NCBI Taxonomy" id="35708"/>
    <lineage>
        <taxon>Eukaryota</taxon>
        <taxon>Viridiplantae</taxon>
        <taxon>Streptophyta</taxon>
        <taxon>Embryophyta</taxon>
        <taxon>Tracheophyta</taxon>
        <taxon>Spermatophyta</taxon>
        <taxon>Magnoliopsida</taxon>
        <taxon>Liliopsida</taxon>
        <taxon>Poales</taxon>
        <taxon>Poaceae</taxon>
        <taxon>PACMAD clade</taxon>
        <taxon>Arundinoideae</taxon>
        <taxon>Arundineae</taxon>
        <taxon>Arundo</taxon>
    </lineage>
</organism>
<reference evidence="1" key="2">
    <citation type="journal article" date="2015" name="Data Brief">
        <title>Shoot transcriptome of the giant reed, Arundo donax.</title>
        <authorList>
            <person name="Barrero R.A."/>
            <person name="Guerrero F.D."/>
            <person name="Moolhuijzen P."/>
            <person name="Goolsby J.A."/>
            <person name="Tidwell J."/>
            <person name="Bellgard S.E."/>
            <person name="Bellgard M.I."/>
        </authorList>
    </citation>
    <scope>NUCLEOTIDE SEQUENCE</scope>
    <source>
        <tissue evidence="1">Shoot tissue taken approximately 20 cm above the soil surface</tissue>
    </source>
</reference>
<reference evidence="1" key="1">
    <citation type="submission" date="2014-09" db="EMBL/GenBank/DDBJ databases">
        <authorList>
            <person name="Magalhaes I.L.F."/>
            <person name="Oliveira U."/>
            <person name="Santos F.R."/>
            <person name="Vidigal T.H.D.A."/>
            <person name="Brescovit A.D."/>
            <person name="Santos A.J."/>
        </authorList>
    </citation>
    <scope>NUCLEOTIDE SEQUENCE</scope>
    <source>
        <tissue evidence="1">Shoot tissue taken approximately 20 cm above the soil surface</tissue>
    </source>
</reference>
<name>A0A0A9BLW2_ARUDO</name>
<proteinExistence type="predicted"/>
<protein>
    <submittedName>
        <fullName evidence="1">Uncharacterized protein</fullName>
    </submittedName>
</protein>
<evidence type="ECO:0000313" key="1">
    <source>
        <dbReference type="EMBL" id="JAD62205.1"/>
    </source>
</evidence>